<dbReference type="GO" id="GO:0046872">
    <property type="term" value="F:metal ion binding"/>
    <property type="evidence" value="ECO:0007669"/>
    <property type="project" value="UniProtKB-UniRule"/>
</dbReference>
<evidence type="ECO:0000256" key="1">
    <source>
        <dbReference type="ARBA" id="ARBA00022485"/>
    </source>
</evidence>
<comment type="catalytic activity">
    <reaction evidence="6">
        <text>glycolate + A = glyoxylate + AH2</text>
        <dbReference type="Rhea" id="RHEA:21264"/>
        <dbReference type="ChEBI" id="CHEBI:13193"/>
        <dbReference type="ChEBI" id="CHEBI:17499"/>
        <dbReference type="ChEBI" id="CHEBI:29805"/>
        <dbReference type="ChEBI" id="CHEBI:36655"/>
        <dbReference type="EC" id="1.1.99.14"/>
    </reaction>
</comment>
<dbReference type="PANTHER" id="PTHR32479:SF17">
    <property type="entry name" value="GLYCOLATE OXIDASE IRON-SULFUR SUBUNIT"/>
    <property type="match status" value="1"/>
</dbReference>
<name>A0A2T2XLA9_9FIRM</name>
<keyword evidence="5 6" id="KW-0411">Iron-sulfur</keyword>
<dbReference type="InterPro" id="IPR017900">
    <property type="entry name" value="4Fe4S_Fe_S_CS"/>
</dbReference>
<evidence type="ECO:0000256" key="6">
    <source>
        <dbReference type="PIRNR" id="PIRNR000139"/>
    </source>
</evidence>
<dbReference type="Pfam" id="PF13183">
    <property type="entry name" value="Fer4_8"/>
    <property type="match status" value="1"/>
</dbReference>
<evidence type="ECO:0000256" key="5">
    <source>
        <dbReference type="ARBA" id="ARBA00023014"/>
    </source>
</evidence>
<protein>
    <recommendedName>
        <fullName evidence="6">Glycolate oxidase iron-sulfur subunit</fullName>
        <ecNumber evidence="6">1.1.99.14</ecNumber>
    </recommendedName>
</protein>
<dbReference type="GO" id="GO:0019154">
    <property type="term" value="F:glycolate dehydrogenase activity"/>
    <property type="evidence" value="ECO:0007669"/>
    <property type="project" value="UniProtKB-EC"/>
</dbReference>
<evidence type="ECO:0000259" key="7">
    <source>
        <dbReference type="PROSITE" id="PS51379"/>
    </source>
</evidence>
<keyword evidence="4 6" id="KW-0408">Iron</keyword>
<reference evidence="8 9" key="1">
    <citation type="journal article" date="2014" name="BMC Genomics">
        <title>Comparison of environmental and isolate Sulfobacillus genomes reveals diverse carbon, sulfur, nitrogen, and hydrogen metabolisms.</title>
        <authorList>
            <person name="Justice N.B."/>
            <person name="Norman A."/>
            <person name="Brown C.T."/>
            <person name="Singh A."/>
            <person name="Thomas B.C."/>
            <person name="Banfield J.F."/>
        </authorList>
    </citation>
    <scope>NUCLEOTIDE SEQUENCE [LARGE SCALE GENOMIC DNA]</scope>
    <source>
        <strain evidence="8">AMDSBA4</strain>
    </source>
</reference>
<dbReference type="PIRSF" id="PIRSF000139">
    <property type="entry name" value="Glc_ox_4Fe-4S"/>
    <property type="match status" value="1"/>
</dbReference>
<dbReference type="EC" id="1.1.99.14" evidence="6"/>
<dbReference type="SUPFAM" id="SSF46548">
    <property type="entry name" value="alpha-helical ferredoxin"/>
    <property type="match status" value="1"/>
</dbReference>
<keyword evidence="1 6" id="KW-0004">4Fe-4S</keyword>
<comment type="catalytic activity">
    <reaction evidence="6">
        <text>(R)-lactate + A = pyruvate + AH2</text>
        <dbReference type="Rhea" id="RHEA:15089"/>
        <dbReference type="ChEBI" id="CHEBI:13193"/>
        <dbReference type="ChEBI" id="CHEBI:15361"/>
        <dbReference type="ChEBI" id="CHEBI:16004"/>
        <dbReference type="ChEBI" id="CHEBI:17499"/>
    </reaction>
</comment>
<dbReference type="EMBL" id="PXYW01000002">
    <property type="protein sequence ID" value="PSR35261.1"/>
    <property type="molecule type" value="Genomic_DNA"/>
</dbReference>
<dbReference type="InterPro" id="IPR009051">
    <property type="entry name" value="Helical_ferredxn"/>
</dbReference>
<dbReference type="Proteomes" id="UP000242972">
    <property type="component" value="Unassembled WGS sequence"/>
</dbReference>
<dbReference type="AlphaFoldDB" id="A0A2T2XLA9"/>
<feature type="domain" description="4Fe-4S ferredoxin-type" evidence="7">
    <location>
        <begin position="46"/>
        <end position="78"/>
    </location>
</feature>
<dbReference type="InterPro" id="IPR004017">
    <property type="entry name" value="Cys_rich_dom"/>
</dbReference>
<dbReference type="InterPro" id="IPR012257">
    <property type="entry name" value="Glc_ox_4Fe-4S"/>
</dbReference>
<evidence type="ECO:0000256" key="4">
    <source>
        <dbReference type="ARBA" id="ARBA00023004"/>
    </source>
</evidence>
<dbReference type="PANTHER" id="PTHR32479">
    <property type="entry name" value="GLYCOLATE OXIDASE IRON-SULFUR SUBUNIT"/>
    <property type="match status" value="1"/>
</dbReference>
<sequence length="405" mass="44618">MIDESCVHCGLCLSSCPTYLVTGLETESPRGRVWLLSQHSSGVDIGHTGLKHLDDCLDCRACEEVCPAHIPVGHMVNQFRIASSTGVARSMVKPLRYFFATRRGRRRFKRLLNWSRYRVVKRTMSWFPGWIPPDALALASGLPQQTVETARPVMDPVKEGRVVMLFKGCVMDTVYGKTNQNAHDLLHIAGARVVKPELQTCCGALLYHSGDTEILRDLVLENLAAFEESGSEDVAVTAGGCSAFMKEYRHLFSPEDPIYDRVVRFAEAVKDVSDVLVQLGLPLLPSNGQRISMHDACHLAHAQGIRQSPRTLLRGAGYDLVEMPDSDRCCGAAGTYNLTHPEISRTLLGYKISDIPQDIDAVALGNPGCQLQIAAGLNKQGRRVPVRHTVDLLWDAYQGVNDGRG</sequence>
<proteinExistence type="predicted"/>
<dbReference type="PROSITE" id="PS00198">
    <property type="entry name" value="4FE4S_FER_1"/>
    <property type="match status" value="1"/>
</dbReference>
<dbReference type="GO" id="GO:0051539">
    <property type="term" value="F:4 iron, 4 sulfur cluster binding"/>
    <property type="evidence" value="ECO:0007669"/>
    <property type="project" value="UniProtKB-UniRule"/>
</dbReference>
<dbReference type="Pfam" id="PF02754">
    <property type="entry name" value="CCG"/>
    <property type="match status" value="2"/>
</dbReference>
<keyword evidence="2 6" id="KW-0479">Metal-binding</keyword>
<accession>A0A2T2XLA9</accession>
<dbReference type="Gene3D" id="1.10.1060.10">
    <property type="entry name" value="Alpha-helical ferredoxin"/>
    <property type="match status" value="1"/>
</dbReference>
<evidence type="ECO:0000256" key="3">
    <source>
        <dbReference type="ARBA" id="ARBA00022737"/>
    </source>
</evidence>
<evidence type="ECO:0000313" key="9">
    <source>
        <dbReference type="Proteomes" id="UP000242972"/>
    </source>
</evidence>
<keyword evidence="6" id="KW-0249">Electron transport</keyword>
<keyword evidence="3" id="KW-0677">Repeat</keyword>
<comment type="cofactor">
    <cofactor evidence="6">
        <name>[4Fe-4S] cluster</name>
        <dbReference type="ChEBI" id="CHEBI:49883"/>
    </cofactor>
    <text evidence="6">Binds 2 [4Fe-4S] clusters.</text>
</comment>
<evidence type="ECO:0000313" key="8">
    <source>
        <dbReference type="EMBL" id="PSR35261.1"/>
    </source>
</evidence>
<dbReference type="InterPro" id="IPR017896">
    <property type="entry name" value="4Fe4S_Fe-S-bd"/>
</dbReference>
<comment type="caution">
    <text evidence="8">The sequence shown here is derived from an EMBL/GenBank/DDBJ whole genome shotgun (WGS) entry which is preliminary data.</text>
</comment>
<gene>
    <name evidence="8" type="ORF">C7B46_00910</name>
</gene>
<feature type="domain" description="4Fe-4S ferredoxin-type" evidence="7">
    <location>
        <begin position="1"/>
        <end position="27"/>
    </location>
</feature>
<evidence type="ECO:0000256" key="2">
    <source>
        <dbReference type="ARBA" id="ARBA00022723"/>
    </source>
</evidence>
<organism evidence="8 9">
    <name type="scientific">Sulfobacillus benefaciens</name>
    <dbReference type="NCBI Taxonomy" id="453960"/>
    <lineage>
        <taxon>Bacteria</taxon>
        <taxon>Bacillati</taxon>
        <taxon>Bacillota</taxon>
        <taxon>Clostridia</taxon>
        <taxon>Eubacteriales</taxon>
        <taxon>Clostridiales Family XVII. Incertae Sedis</taxon>
        <taxon>Sulfobacillus</taxon>
    </lineage>
</organism>
<keyword evidence="6" id="KW-0813">Transport</keyword>
<comment type="function">
    <text evidence="6">Component of a complex that catalyzes the oxidation of glycolate to glyoxylate.</text>
</comment>
<dbReference type="PROSITE" id="PS51379">
    <property type="entry name" value="4FE4S_FER_2"/>
    <property type="match status" value="2"/>
</dbReference>